<dbReference type="AlphaFoldDB" id="A0A3N4K1P5"/>
<proteinExistence type="predicted"/>
<organism evidence="2 3">
    <name type="scientific">Choiromyces venosus 120613-1</name>
    <dbReference type="NCBI Taxonomy" id="1336337"/>
    <lineage>
        <taxon>Eukaryota</taxon>
        <taxon>Fungi</taxon>
        <taxon>Dikarya</taxon>
        <taxon>Ascomycota</taxon>
        <taxon>Pezizomycotina</taxon>
        <taxon>Pezizomycetes</taxon>
        <taxon>Pezizales</taxon>
        <taxon>Tuberaceae</taxon>
        <taxon>Choiromyces</taxon>
    </lineage>
</organism>
<accession>A0A3N4K1P5</accession>
<evidence type="ECO:0000313" key="2">
    <source>
        <dbReference type="EMBL" id="RPB04223.1"/>
    </source>
</evidence>
<feature type="chain" id="PRO_5018298382" evidence="1">
    <location>
        <begin position="22"/>
        <end position="151"/>
    </location>
</feature>
<gene>
    <name evidence="2" type="ORF">L873DRAFT_1457013</name>
</gene>
<dbReference type="EMBL" id="ML120359">
    <property type="protein sequence ID" value="RPB04223.1"/>
    <property type="molecule type" value="Genomic_DNA"/>
</dbReference>
<name>A0A3N4K1P5_9PEZI</name>
<keyword evidence="3" id="KW-1185">Reference proteome</keyword>
<reference evidence="2 3" key="1">
    <citation type="journal article" date="2018" name="Nat. Ecol. Evol.">
        <title>Pezizomycetes genomes reveal the molecular basis of ectomycorrhizal truffle lifestyle.</title>
        <authorList>
            <person name="Murat C."/>
            <person name="Payen T."/>
            <person name="Noel B."/>
            <person name="Kuo A."/>
            <person name="Morin E."/>
            <person name="Chen J."/>
            <person name="Kohler A."/>
            <person name="Krizsan K."/>
            <person name="Balestrini R."/>
            <person name="Da Silva C."/>
            <person name="Montanini B."/>
            <person name="Hainaut M."/>
            <person name="Levati E."/>
            <person name="Barry K.W."/>
            <person name="Belfiori B."/>
            <person name="Cichocki N."/>
            <person name="Clum A."/>
            <person name="Dockter R.B."/>
            <person name="Fauchery L."/>
            <person name="Guy J."/>
            <person name="Iotti M."/>
            <person name="Le Tacon F."/>
            <person name="Lindquist E.A."/>
            <person name="Lipzen A."/>
            <person name="Malagnac F."/>
            <person name="Mello A."/>
            <person name="Molinier V."/>
            <person name="Miyauchi S."/>
            <person name="Poulain J."/>
            <person name="Riccioni C."/>
            <person name="Rubini A."/>
            <person name="Sitrit Y."/>
            <person name="Splivallo R."/>
            <person name="Traeger S."/>
            <person name="Wang M."/>
            <person name="Zifcakova L."/>
            <person name="Wipf D."/>
            <person name="Zambonelli A."/>
            <person name="Paolocci F."/>
            <person name="Nowrousian M."/>
            <person name="Ottonello S."/>
            <person name="Baldrian P."/>
            <person name="Spatafora J.W."/>
            <person name="Henrissat B."/>
            <person name="Nagy L.G."/>
            <person name="Aury J.M."/>
            <person name="Wincker P."/>
            <person name="Grigoriev I.V."/>
            <person name="Bonfante P."/>
            <person name="Martin F.M."/>
        </authorList>
    </citation>
    <scope>NUCLEOTIDE SEQUENCE [LARGE SCALE GENOMIC DNA]</scope>
    <source>
        <strain evidence="2 3">120613-1</strain>
    </source>
</reference>
<evidence type="ECO:0000313" key="3">
    <source>
        <dbReference type="Proteomes" id="UP000276215"/>
    </source>
</evidence>
<protein>
    <submittedName>
        <fullName evidence="2">Uncharacterized protein</fullName>
    </submittedName>
</protein>
<keyword evidence="1" id="KW-0732">Signal</keyword>
<evidence type="ECO:0000256" key="1">
    <source>
        <dbReference type="SAM" id="SignalP"/>
    </source>
</evidence>
<feature type="signal peptide" evidence="1">
    <location>
        <begin position="1"/>
        <end position="21"/>
    </location>
</feature>
<dbReference type="Proteomes" id="UP000276215">
    <property type="component" value="Unassembled WGS sequence"/>
</dbReference>
<sequence>MAVNGRLTTLVLLFVVQMTLALSRPGRGLSPSEGTTWPIQKSPEILPFPSLLFLISWRQDFRRLLNRPSTGSTACNAPFHQFPAATCSSHTNIPNLSGSNLPPTFRTRSSHAPQDKHLILKTESVLAGCGQTSATAELALWNKVGLSDRCS</sequence>